<feature type="transmembrane region" description="Helical" evidence="1">
    <location>
        <begin position="53"/>
        <end position="74"/>
    </location>
</feature>
<feature type="transmembrane region" description="Helical" evidence="1">
    <location>
        <begin position="30"/>
        <end position="47"/>
    </location>
</feature>
<evidence type="ECO:0000313" key="2">
    <source>
        <dbReference type="EMBL" id="UVI30336.1"/>
    </source>
</evidence>
<dbReference type="RefSeq" id="WP_258386404.1">
    <property type="nucleotide sequence ID" value="NZ_CP091430.1"/>
</dbReference>
<reference evidence="2" key="1">
    <citation type="submission" date="2022-01" db="EMBL/GenBank/DDBJ databases">
        <title>Paenibacillus spongiae sp. nov., isolated from marine sponge.</title>
        <authorList>
            <person name="Li Z."/>
            <person name="Zhang M."/>
        </authorList>
    </citation>
    <scope>NUCLEOTIDE SEQUENCE</scope>
    <source>
        <strain evidence="2">PHS-Z3</strain>
    </source>
</reference>
<sequence>MRGTLAEQLKATIYQYQLIRKINIRKESKWSHLVIAFILCAFQFLMYRVEGAIAIVVGIIFTQIIHFIIIRLTLIRVDVPDYRRWSWLKRPPWVGYVPTSHIELALFRRLHRHLLWLGLCAIGIAYPWANEAQMISLVSWHIWFLAPRLVVLRKLKKMKPDGILKLHTTEVSYYHR</sequence>
<keyword evidence="3" id="KW-1185">Reference proteome</keyword>
<proteinExistence type="predicted"/>
<organism evidence="2 3">
    <name type="scientific">Paenibacillus spongiae</name>
    <dbReference type="NCBI Taxonomy" id="2909671"/>
    <lineage>
        <taxon>Bacteria</taxon>
        <taxon>Bacillati</taxon>
        <taxon>Bacillota</taxon>
        <taxon>Bacilli</taxon>
        <taxon>Bacillales</taxon>
        <taxon>Paenibacillaceae</taxon>
        <taxon>Paenibacillus</taxon>
    </lineage>
</organism>
<dbReference type="EMBL" id="CP091430">
    <property type="protein sequence ID" value="UVI30336.1"/>
    <property type="molecule type" value="Genomic_DNA"/>
</dbReference>
<name>A0ABY5S8U8_9BACL</name>
<feature type="transmembrane region" description="Helical" evidence="1">
    <location>
        <begin position="110"/>
        <end position="128"/>
    </location>
</feature>
<evidence type="ECO:0000256" key="1">
    <source>
        <dbReference type="SAM" id="Phobius"/>
    </source>
</evidence>
<keyword evidence="1" id="KW-0812">Transmembrane</keyword>
<dbReference type="Proteomes" id="UP001057877">
    <property type="component" value="Chromosome"/>
</dbReference>
<evidence type="ECO:0000313" key="3">
    <source>
        <dbReference type="Proteomes" id="UP001057877"/>
    </source>
</evidence>
<protein>
    <submittedName>
        <fullName evidence="2">Transposase</fullName>
    </submittedName>
</protein>
<gene>
    <name evidence="2" type="ORF">L1F29_00070</name>
</gene>
<accession>A0ABY5S8U8</accession>
<keyword evidence="1" id="KW-1133">Transmembrane helix</keyword>
<keyword evidence="1" id="KW-0472">Membrane</keyword>
<feature type="transmembrane region" description="Helical" evidence="1">
    <location>
        <begin position="134"/>
        <end position="151"/>
    </location>
</feature>